<dbReference type="GO" id="GO:0031267">
    <property type="term" value="F:small GTPase binding"/>
    <property type="evidence" value="ECO:0007669"/>
    <property type="project" value="TreeGrafter"/>
</dbReference>
<dbReference type="Gene3D" id="3.80.10.10">
    <property type="entry name" value="Ribonuclease Inhibitor"/>
    <property type="match status" value="2"/>
</dbReference>
<dbReference type="Pfam" id="PF13516">
    <property type="entry name" value="LRR_6"/>
    <property type="match status" value="3"/>
</dbReference>
<keyword evidence="2" id="KW-0433">Leucine-rich repeat</keyword>
<feature type="compositionally biased region" description="Low complexity" evidence="4">
    <location>
        <begin position="648"/>
        <end position="660"/>
    </location>
</feature>
<keyword evidence="3" id="KW-0677">Repeat</keyword>
<dbReference type="EMBL" id="CAJOBB010003986">
    <property type="protein sequence ID" value="CAF4068706.1"/>
    <property type="molecule type" value="Genomic_DNA"/>
</dbReference>
<evidence type="ECO:0000256" key="5">
    <source>
        <dbReference type="SAM" id="Phobius"/>
    </source>
</evidence>
<evidence type="ECO:0000313" key="6">
    <source>
        <dbReference type="EMBL" id="CAF4068706.1"/>
    </source>
</evidence>
<keyword evidence="1" id="KW-0343">GTPase activation</keyword>
<dbReference type="Proteomes" id="UP000663868">
    <property type="component" value="Unassembled WGS sequence"/>
</dbReference>
<feature type="region of interest" description="Disordered" evidence="4">
    <location>
        <begin position="850"/>
        <end position="871"/>
    </location>
</feature>
<evidence type="ECO:0000256" key="3">
    <source>
        <dbReference type="ARBA" id="ARBA00022737"/>
    </source>
</evidence>
<dbReference type="AlphaFoldDB" id="A0A819T0N6"/>
<dbReference type="PANTHER" id="PTHR24113">
    <property type="entry name" value="RAN GTPASE-ACTIVATING PROTEIN 1"/>
    <property type="match status" value="1"/>
</dbReference>
<evidence type="ECO:0000313" key="7">
    <source>
        <dbReference type="Proteomes" id="UP000663868"/>
    </source>
</evidence>
<reference evidence="6" key="1">
    <citation type="submission" date="2021-02" db="EMBL/GenBank/DDBJ databases">
        <authorList>
            <person name="Nowell W R."/>
        </authorList>
    </citation>
    <scope>NUCLEOTIDE SEQUENCE</scope>
</reference>
<dbReference type="GO" id="GO:0048471">
    <property type="term" value="C:perinuclear region of cytoplasm"/>
    <property type="evidence" value="ECO:0007669"/>
    <property type="project" value="TreeGrafter"/>
</dbReference>
<evidence type="ECO:0000256" key="4">
    <source>
        <dbReference type="SAM" id="MobiDB-lite"/>
    </source>
</evidence>
<accession>A0A819T0N6</accession>
<organism evidence="6 7">
    <name type="scientific">Adineta steineri</name>
    <dbReference type="NCBI Taxonomy" id="433720"/>
    <lineage>
        <taxon>Eukaryota</taxon>
        <taxon>Metazoa</taxon>
        <taxon>Spiralia</taxon>
        <taxon>Gnathifera</taxon>
        <taxon>Rotifera</taxon>
        <taxon>Eurotatoria</taxon>
        <taxon>Bdelloidea</taxon>
        <taxon>Adinetida</taxon>
        <taxon>Adinetidae</taxon>
        <taxon>Adineta</taxon>
    </lineage>
</organism>
<sequence length="972" mass="105216">MAAEDNKSERVQYIEKMMMWDYKGSSTVSIEGLTFTDEDMIFVSNELKKLDTLKTFILYCNTNEPETLRHLVDGLQSCKDLDTVKLVSMSLGDEGIQYVADGLRNNTKLVEINFSNTYLESESIRILAEVLGKNTALTILDLSENNIEGDGIQHLFQIDLFVRTITTLNLGLNKIKDEGAGHLGAALRDNKTLDNLDLGSSEIEAEGARLLGDGLRNNKSLTSLKLSGNTIKDDGVQHLVNALENNIILKDIDLAWTEFGEDGKKAIDAYMEKTGCSSNHFYGGTITWKSLNNTDFNSTISVMFTQSYEWRQTQTHCDQSYISNQTIKIPMNGDKLKCVTNSSACGNYTPLSVNGYCTDFSTLTDSSSSQISDIEEITMDSKFCVAYQGATWPGIILSEQYVDSAKWSLGCCVDLTLRSDGFINTPPVATVISPIRVPTNTLTNIIIPVTDADNDTLLCRWAMNVSLFDECGDICGEVPGSTLIAENCTLIFNSTGKQAGDFYAVALMVEDFNNETNGTALSSVPIQFLIQIIALPTCYSKPIITSNASTNTIIPVGISYVFTLTIRSDCPDVTIIDYFRAPPLNMHKSNITFNGINNVSSVTETWTPSSDQIGSQTYCSIATDSVSIQSDIYCLTLIVGPSSIQNNTTPSTSNSNTTESYTEDTDDYTTDISTSSTQTATTTTTTTTTETSTTTTSATTTTSTTTTSTTTTTTTATTTTSATTTTTTSTTSTTATTTTTTTATTTTSTTTTSTTSTTTTSTTSTTTTSTSTTTSATTATTTTTTAQEYVTVIVSDLTKDNSGILGLGLGLGLPLVLAFAALTYYALYRRQSMLSGVELFESAETTINQPESIEKLSENNNNSLSDATDNRQELKSTTNENLTNNQSRLTDPEPQLLNGNSFTAVSISDFELHGLQRTTAASLFSSPISDLPNDNVQHTQQFSLDMNNFQPTGSILVRAYTQQGKNNSIDFS</sequence>
<evidence type="ECO:0000256" key="2">
    <source>
        <dbReference type="ARBA" id="ARBA00022614"/>
    </source>
</evidence>
<dbReference type="SMART" id="SM00368">
    <property type="entry name" value="LRR_RI"/>
    <property type="match status" value="6"/>
</dbReference>
<feature type="transmembrane region" description="Helical" evidence="5">
    <location>
        <begin position="804"/>
        <end position="827"/>
    </location>
</feature>
<feature type="region of interest" description="Disordered" evidence="4">
    <location>
        <begin position="745"/>
        <end position="780"/>
    </location>
</feature>
<dbReference type="InterPro" id="IPR032675">
    <property type="entry name" value="LRR_dom_sf"/>
</dbReference>
<dbReference type="InterPro" id="IPR027038">
    <property type="entry name" value="RanGap"/>
</dbReference>
<dbReference type="SUPFAM" id="SSF52047">
    <property type="entry name" value="RNI-like"/>
    <property type="match status" value="1"/>
</dbReference>
<dbReference type="GO" id="GO:0006913">
    <property type="term" value="P:nucleocytoplasmic transport"/>
    <property type="evidence" value="ECO:0007669"/>
    <property type="project" value="TreeGrafter"/>
</dbReference>
<feature type="region of interest" description="Disordered" evidence="4">
    <location>
        <begin position="645"/>
        <end position="673"/>
    </location>
</feature>
<dbReference type="PANTHER" id="PTHR24113:SF12">
    <property type="entry name" value="RAN GTPASE-ACTIVATING PROTEIN 1"/>
    <property type="match status" value="1"/>
</dbReference>
<gene>
    <name evidence="6" type="ORF">KXQ929_LOCUS32604</name>
</gene>
<dbReference type="GO" id="GO:0005634">
    <property type="term" value="C:nucleus"/>
    <property type="evidence" value="ECO:0007669"/>
    <property type="project" value="TreeGrafter"/>
</dbReference>
<name>A0A819T0N6_9BILA</name>
<keyword evidence="5" id="KW-0812">Transmembrane</keyword>
<dbReference type="GO" id="GO:0005096">
    <property type="term" value="F:GTPase activator activity"/>
    <property type="evidence" value="ECO:0007669"/>
    <property type="project" value="UniProtKB-KW"/>
</dbReference>
<proteinExistence type="predicted"/>
<comment type="caution">
    <text evidence="6">The sequence shown here is derived from an EMBL/GenBank/DDBJ whole genome shotgun (WGS) entry which is preliminary data.</text>
</comment>
<keyword evidence="5" id="KW-0472">Membrane</keyword>
<evidence type="ECO:0000256" key="1">
    <source>
        <dbReference type="ARBA" id="ARBA00022468"/>
    </source>
</evidence>
<protein>
    <submittedName>
        <fullName evidence="6">Uncharacterized protein</fullName>
    </submittedName>
</protein>
<dbReference type="InterPro" id="IPR001611">
    <property type="entry name" value="Leu-rich_rpt"/>
</dbReference>
<keyword evidence="5" id="KW-1133">Transmembrane helix</keyword>
<dbReference type="GO" id="GO:0005829">
    <property type="term" value="C:cytosol"/>
    <property type="evidence" value="ECO:0007669"/>
    <property type="project" value="TreeGrafter"/>
</dbReference>